<dbReference type="InParanoid" id="A0A165UW05"/>
<keyword evidence="5 9" id="KW-0479">Metal-binding</keyword>
<sequence>MAFSKITGLDAILALLALFLVRRLTSRRLPAPYPPGPKGLPLVGNVLDMPTKHPWKTIADWGELYGRIVYVNVLGQPFVFLNSPNAAYDMLHKKSLIYSDRPSLTMACELVGWDSTLGLKRFGEEFRAMRRLFHLYMGTRSTVEQFAPIEEYEIRDFLKRVLNNPEELGKTVRRTAGAVILQVTYGYEPKEYDDPLVELIERAMKQVSILFGLNAFLVDVLPILKHIPAWFPGAKFKRIAPEWAKCASDTQEVPLRYVKDQMSKGSAVTSFTSKFLEGNHVTPKEETAIKEVAASMYSGGADTTVSSVTMFFLMMMLYPEAQKKAQAEIDAVIGNDRLPSLSDRDQLPYVGALVKEVFRWHPVAPLGLPHRLMQDDVHDGYFIPEGTLVIANIWSVKFLHDPKTYADPMTFNPDRFLGSQPEHDPREYCFGFGRRICPGRHLAEASVWLSCAASLAVFHISKPVDAAGRPIEPVIDFSSGSNSHVAPFRCDIKPRSETARHLILAEDEAK</sequence>
<dbReference type="AlphaFoldDB" id="A0A165UW05"/>
<evidence type="ECO:0000256" key="7">
    <source>
        <dbReference type="ARBA" id="ARBA00023004"/>
    </source>
</evidence>
<dbReference type="PANTHER" id="PTHR46300:SF7">
    <property type="entry name" value="P450, PUTATIVE (EUROFUNG)-RELATED"/>
    <property type="match status" value="1"/>
</dbReference>
<evidence type="ECO:0000256" key="6">
    <source>
        <dbReference type="ARBA" id="ARBA00023002"/>
    </source>
</evidence>
<comment type="pathway">
    <text evidence="2">Secondary metabolite biosynthesis.</text>
</comment>
<protein>
    <submittedName>
        <fullName evidence="11">Cytochrome P450</fullName>
    </submittedName>
</protein>
<dbReference type="GO" id="GO:0016705">
    <property type="term" value="F:oxidoreductase activity, acting on paired donors, with incorporation or reduction of molecular oxygen"/>
    <property type="evidence" value="ECO:0007669"/>
    <property type="project" value="InterPro"/>
</dbReference>
<dbReference type="PANTHER" id="PTHR46300">
    <property type="entry name" value="P450, PUTATIVE (EUROFUNG)-RELATED-RELATED"/>
    <property type="match status" value="1"/>
</dbReference>
<keyword evidence="8 10" id="KW-0503">Monooxygenase</keyword>
<dbReference type="InterPro" id="IPR017972">
    <property type="entry name" value="Cyt_P450_CS"/>
</dbReference>
<accession>A0A165UW05</accession>
<keyword evidence="4 9" id="KW-0349">Heme</keyword>
<dbReference type="InterPro" id="IPR036396">
    <property type="entry name" value="Cyt_P450_sf"/>
</dbReference>
<evidence type="ECO:0000256" key="9">
    <source>
        <dbReference type="PIRSR" id="PIRSR602401-1"/>
    </source>
</evidence>
<dbReference type="PRINTS" id="PR00385">
    <property type="entry name" value="P450"/>
</dbReference>
<evidence type="ECO:0000256" key="8">
    <source>
        <dbReference type="ARBA" id="ARBA00023033"/>
    </source>
</evidence>
<comment type="similarity">
    <text evidence="3 10">Belongs to the cytochrome P450 family.</text>
</comment>
<dbReference type="Gene3D" id="1.10.630.10">
    <property type="entry name" value="Cytochrome P450"/>
    <property type="match status" value="1"/>
</dbReference>
<dbReference type="InterPro" id="IPR002401">
    <property type="entry name" value="Cyt_P450_E_grp-I"/>
</dbReference>
<dbReference type="Pfam" id="PF00067">
    <property type="entry name" value="p450"/>
    <property type="match status" value="1"/>
</dbReference>
<dbReference type="Proteomes" id="UP000076761">
    <property type="component" value="Unassembled WGS sequence"/>
</dbReference>
<dbReference type="EMBL" id="KV425556">
    <property type="protein sequence ID" value="KZT28780.1"/>
    <property type="molecule type" value="Genomic_DNA"/>
</dbReference>
<evidence type="ECO:0000256" key="3">
    <source>
        <dbReference type="ARBA" id="ARBA00010617"/>
    </source>
</evidence>
<dbReference type="STRING" id="1314782.A0A165UW05"/>
<dbReference type="SUPFAM" id="SSF48264">
    <property type="entry name" value="Cytochrome P450"/>
    <property type="match status" value="1"/>
</dbReference>
<proteinExistence type="inferred from homology"/>
<dbReference type="CDD" id="cd11065">
    <property type="entry name" value="CYP64-like"/>
    <property type="match status" value="1"/>
</dbReference>
<dbReference type="InterPro" id="IPR001128">
    <property type="entry name" value="Cyt_P450"/>
</dbReference>
<evidence type="ECO:0000313" key="11">
    <source>
        <dbReference type="EMBL" id="KZT28780.1"/>
    </source>
</evidence>
<dbReference type="InterPro" id="IPR050364">
    <property type="entry name" value="Cytochrome_P450_fung"/>
</dbReference>
<keyword evidence="7 9" id="KW-0408">Iron</keyword>
<feature type="binding site" description="axial binding residue" evidence="9">
    <location>
        <position position="437"/>
    </location>
    <ligand>
        <name>heme</name>
        <dbReference type="ChEBI" id="CHEBI:30413"/>
    </ligand>
    <ligandPart>
        <name>Fe</name>
        <dbReference type="ChEBI" id="CHEBI:18248"/>
    </ligandPart>
</feature>
<dbReference type="OrthoDB" id="2789670at2759"/>
<dbReference type="PRINTS" id="PR00463">
    <property type="entry name" value="EP450I"/>
</dbReference>
<dbReference type="GO" id="GO:0020037">
    <property type="term" value="F:heme binding"/>
    <property type="evidence" value="ECO:0007669"/>
    <property type="project" value="InterPro"/>
</dbReference>
<reference evidence="11 12" key="1">
    <citation type="journal article" date="2016" name="Mol. Biol. Evol.">
        <title>Comparative Genomics of Early-Diverging Mushroom-Forming Fungi Provides Insights into the Origins of Lignocellulose Decay Capabilities.</title>
        <authorList>
            <person name="Nagy L.G."/>
            <person name="Riley R."/>
            <person name="Tritt A."/>
            <person name="Adam C."/>
            <person name="Daum C."/>
            <person name="Floudas D."/>
            <person name="Sun H."/>
            <person name="Yadav J.S."/>
            <person name="Pangilinan J."/>
            <person name="Larsson K.H."/>
            <person name="Matsuura K."/>
            <person name="Barry K."/>
            <person name="Labutti K."/>
            <person name="Kuo R."/>
            <person name="Ohm R.A."/>
            <person name="Bhattacharya S.S."/>
            <person name="Shirouzu T."/>
            <person name="Yoshinaga Y."/>
            <person name="Martin F.M."/>
            <person name="Grigoriev I.V."/>
            <person name="Hibbett D.S."/>
        </authorList>
    </citation>
    <scope>NUCLEOTIDE SEQUENCE [LARGE SCALE GENOMIC DNA]</scope>
    <source>
        <strain evidence="11 12">HHB14362 ss-1</strain>
    </source>
</reference>
<comment type="cofactor">
    <cofactor evidence="1 9">
        <name>heme</name>
        <dbReference type="ChEBI" id="CHEBI:30413"/>
    </cofactor>
</comment>
<dbReference type="GO" id="GO:0004497">
    <property type="term" value="F:monooxygenase activity"/>
    <property type="evidence" value="ECO:0007669"/>
    <property type="project" value="UniProtKB-KW"/>
</dbReference>
<name>A0A165UW05_9AGAM</name>
<evidence type="ECO:0000256" key="1">
    <source>
        <dbReference type="ARBA" id="ARBA00001971"/>
    </source>
</evidence>
<evidence type="ECO:0000313" key="12">
    <source>
        <dbReference type="Proteomes" id="UP000076761"/>
    </source>
</evidence>
<evidence type="ECO:0000256" key="4">
    <source>
        <dbReference type="ARBA" id="ARBA00022617"/>
    </source>
</evidence>
<evidence type="ECO:0000256" key="10">
    <source>
        <dbReference type="RuleBase" id="RU000461"/>
    </source>
</evidence>
<dbReference type="PROSITE" id="PS00086">
    <property type="entry name" value="CYTOCHROME_P450"/>
    <property type="match status" value="1"/>
</dbReference>
<organism evidence="11 12">
    <name type="scientific">Neolentinus lepideus HHB14362 ss-1</name>
    <dbReference type="NCBI Taxonomy" id="1314782"/>
    <lineage>
        <taxon>Eukaryota</taxon>
        <taxon>Fungi</taxon>
        <taxon>Dikarya</taxon>
        <taxon>Basidiomycota</taxon>
        <taxon>Agaricomycotina</taxon>
        <taxon>Agaricomycetes</taxon>
        <taxon>Gloeophyllales</taxon>
        <taxon>Gloeophyllaceae</taxon>
        <taxon>Neolentinus</taxon>
    </lineage>
</organism>
<gene>
    <name evidence="11" type="ORF">NEOLEDRAFT_1057675</name>
</gene>
<evidence type="ECO:0000256" key="2">
    <source>
        <dbReference type="ARBA" id="ARBA00005179"/>
    </source>
</evidence>
<keyword evidence="12" id="KW-1185">Reference proteome</keyword>
<evidence type="ECO:0000256" key="5">
    <source>
        <dbReference type="ARBA" id="ARBA00022723"/>
    </source>
</evidence>
<keyword evidence="6 10" id="KW-0560">Oxidoreductase</keyword>
<dbReference type="GO" id="GO:0005506">
    <property type="term" value="F:iron ion binding"/>
    <property type="evidence" value="ECO:0007669"/>
    <property type="project" value="InterPro"/>
</dbReference>